<comment type="caution">
    <text evidence="5">The sequence shown here is derived from an EMBL/GenBank/DDBJ whole genome shotgun (WGS) entry which is preliminary data.</text>
</comment>
<dbReference type="PANTHER" id="PTHR30237">
    <property type="entry name" value="MURAMOYLTETRAPEPTIDE CARBOXYPEPTIDASE"/>
    <property type="match status" value="1"/>
</dbReference>
<dbReference type="InterPro" id="IPR027478">
    <property type="entry name" value="LdcA_N"/>
</dbReference>
<dbReference type="AlphaFoldDB" id="A0ABD5V5J0"/>
<dbReference type="Pfam" id="PF02016">
    <property type="entry name" value="Peptidase_S66"/>
    <property type="match status" value="1"/>
</dbReference>
<dbReference type="PIRSF" id="PIRSF028757">
    <property type="entry name" value="LD-carboxypeptidase"/>
    <property type="match status" value="1"/>
</dbReference>
<dbReference type="SUPFAM" id="SSF52317">
    <property type="entry name" value="Class I glutamine amidotransferase-like"/>
    <property type="match status" value="1"/>
</dbReference>
<evidence type="ECO:0000313" key="5">
    <source>
        <dbReference type="EMBL" id="MFC6905335.1"/>
    </source>
</evidence>
<feature type="domain" description="LD-carboxypeptidase C-terminal" evidence="4">
    <location>
        <begin position="203"/>
        <end position="328"/>
    </location>
</feature>
<proteinExistence type="inferred from homology"/>
<evidence type="ECO:0000256" key="1">
    <source>
        <dbReference type="ARBA" id="ARBA00010233"/>
    </source>
</evidence>
<dbReference type="GO" id="GO:0016787">
    <property type="term" value="F:hydrolase activity"/>
    <property type="evidence" value="ECO:0007669"/>
    <property type="project" value="UniProtKB-KW"/>
</dbReference>
<evidence type="ECO:0000313" key="6">
    <source>
        <dbReference type="Proteomes" id="UP001596312"/>
    </source>
</evidence>
<dbReference type="RefSeq" id="WP_340603859.1">
    <property type="nucleotide sequence ID" value="NZ_JBBMXV010000003.1"/>
</dbReference>
<dbReference type="InterPro" id="IPR029062">
    <property type="entry name" value="Class_I_gatase-like"/>
</dbReference>
<evidence type="ECO:0000256" key="2">
    <source>
        <dbReference type="ARBA" id="ARBA00022801"/>
    </source>
</evidence>
<dbReference type="InterPro" id="IPR040449">
    <property type="entry name" value="Peptidase_S66_N"/>
</dbReference>
<evidence type="ECO:0000259" key="3">
    <source>
        <dbReference type="Pfam" id="PF02016"/>
    </source>
</evidence>
<evidence type="ECO:0000259" key="4">
    <source>
        <dbReference type="Pfam" id="PF17676"/>
    </source>
</evidence>
<dbReference type="InterPro" id="IPR003507">
    <property type="entry name" value="S66_fam"/>
</dbReference>
<dbReference type="EMBL" id="JBHSXQ010000003">
    <property type="protein sequence ID" value="MFC6905335.1"/>
    <property type="molecule type" value="Genomic_DNA"/>
</dbReference>
<keyword evidence="6" id="KW-1185">Reference proteome</keyword>
<reference evidence="5 6" key="1">
    <citation type="journal article" date="2019" name="Int. J. Syst. Evol. Microbiol.">
        <title>The Global Catalogue of Microorganisms (GCM) 10K type strain sequencing project: providing services to taxonomists for standard genome sequencing and annotation.</title>
        <authorList>
            <consortium name="The Broad Institute Genomics Platform"/>
            <consortium name="The Broad Institute Genome Sequencing Center for Infectious Disease"/>
            <person name="Wu L."/>
            <person name="Ma J."/>
        </authorList>
    </citation>
    <scope>NUCLEOTIDE SEQUENCE [LARGE SCALE GENOMIC DNA]</scope>
    <source>
        <strain evidence="5 6">CGMCC 1.3240</strain>
    </source>
</reference>
<dbReference type="Pfam" id="PF17676">
    <property type="entry name" value="Peptidase_S66C"/>
    <property type="match status" value="1"/>
</dbReference>
<dbReference type="InterPro" id="IPR027461">
    <property type="entry name" value="Carboxypeptidase_A_C_sf"/>
</dbReference>
<protein>
    <submittedName>
        <fullName evidence="5">S66 peptidase family protein</fullName>
    </submittedName>
</protein>
<dbReference type="Proteomes" id="UP001596312">
    <property type="component" value="Unassembled WGS sequence"/>
</dbReference>
<keyword evidence="2" id="KW-0378">Hydrolase</keyword>
<organism evidence="5 6">
    <name type="scientific">Halalkalicoccus tibetensis</name>
    <dbReference type="NCBI Taxonomy" id="175632"/>
    <lineage>
        <taxon>Archaea</taxon>
        <taxon>Methanobacteriati</taxon>
        <taxon>Methanobacteriota</taxon>
        <taxon>Stenosarchaea group</taxon>
        <taxon>Halobacteria</taxon>
        <taxon>Halobacteriales</taxon>
        <taxon>Halococcaceae</taxon>
        <taxon>Halalkalicoccus</taxon>
    </lineage>
</organism>
<gene>
    <name evidence="5" type="ORF">ACFQGH_09030</name>
</gene>
<dbReference type="Gene3D" id="3.50.30.60">
    <property type="entry name" value="LD-carboxypeptidase A C-terminal domain-like"/>
    <property type="match status" value="1"/>
</dbReference>
<dbReference type="InterPro" id="IPR040921">
    <property type="entry name" value="Peptidase_S66C"/>
</dbReference>
<name>A0ABD5V5J0_9EURY</name>
<dbReference type="CDD" id="cd07062">
    <property type="entry name" value="Peptidase_S66_mccF_like"/>
    <property type="match status" value="1"/>
</dbReference>
<dbReference type="Gene3D" id="3.40.50.10740">
    <property type="entry name" value="Class I glutamine amidotransferase-like"/>
    <property type="match status" value="1"/>
</dbReference>
<sequence length="340" mass="37788">MDAAYPPPISRGDTVAVVAPSHAPPNGALSRGVERLRSFDLEVEVFDTATRTTEWLRANPEARAEDVHRAFEREDVRGVVAAMGGNRELQMLPHLEPERLRDSPTRFYGASDNTHLHLFLNGLGIVSFYGAQLFPALVADPRMHPYTREQVERALFETPFGPIAPAEEWTDEYYDLEANSPRTWFENDGWRWHNAGEEVLTAPVTGGCLAMLESQLLTDTPYFDREACEGRVLAVETSGETPEAAMVERFVMALGERGILEACEALVVGKPETPGSTLNEREKYRSRQRRVIAGTVGEYEPDLPVVFDLDFGHAAPDLPLPLGAPMTIDAGAREIRFTRP</sequence>
<comment type="similarity">
    <text evidence="1">Belongs to the peptidase S66 family.</text>
</comment>
<accession>A0ABD5V5J0</accession>
<feature type="domain" description="LD-carboxypeptidase N-terminal" evidence="3">
    <location>
        <begin position="15"/>
        <end position="130"/>
    </location>
</feature>
<dbReference type="SUPFAM" id="SSF141986">
    <property type="entry name" value="LD-carboxypeptidase A C-terminal domain-like"/>
    <property type="match status" value="1"/>
</dbReference>